<keyword evidence="2" id="KW-0812">Transmembrane</keyword>
<feature type="transmembrane region" description="Helical" evidence="2">
    <location>
        <begin position="7"/>
        <end position="28"/>
    </location>
</feature>
<evidence type="ECO:0000256" key="1">
    <source>
        <dbReference type="SAM" id="MobiDB-lite"/>
    </source>
</evidence>
<reference evidence="4 5" key="1">
    <citation type="submission" date="2024-05" db="EMBL/GenBank/DDBJ databases">
        <authorList>
            <person name="Liu Q."/>
            <person name="Xin Y.-H."/>
        </authorList>
    </citation>
    <scope>NUCLEOTIDE SEQUENCE [LARGE SCALE GENOMIC DNA]</scope>
    <source>
        <strain evidence="4 5">CGMCC 1.10181</strain>
    </source>
</reference>
<dbReference type="PANTHER" id="PTHR21666:SF268">
    <property type="entry name" value="PEPTIDASE M23 DOMAIN-CONTAINING PROTEIN"/>
    <property type="match status" value="1"/>
</dbReference>
<feature type="region of interest" description="Disordered" evidence="1">
    <location>
        <begin position="36"/>
        <end position="61"/>
    </location>
</feature>
<evidence type="ECO:0000256" key="2">
    <source>
        <dbReference type="SAM" id="Phobius"/>
    </source>
</evidence>
<dbReference type="EC" id="3.4.-.-" evidence="4"/>
<evidence type="ECO:0000313" key="4">
    <source>
        <dbReference type="EMBL" id="MEN2790408.1"/>
    </source>
</evidence>
<gene>
    <name evidence="4" type="ORF">ABC974_12285</name>
</gene>
<feature type="domain" description="M23ase beta-sheet core" evidence="3">
    <location>
        <begin position="94"/>
        <end position="186"/>
    </location>
</feature>
<keyword evidence="4" id="KW-0378">Hydrolase</keyword>
<protein>
    <submittedName>
        <fullName evidence="4">M23 family metallopeptidase</fullName>
        <ecNumber evidence="4">3.4.-.-</ecNumber>
    </submittedName>
</protein>
<dbReference type="Gene3D" id="2.70.70.10">
    <property type="entry name" value="Glucose Permease (Domain IIA)"/>
    <property type="match status" value="1"/>
</dbReference>
<proteinExistence type="predicted"/>
<name>A0ABU9Y3N6_9SPHN</name>
<dbReference type="GO" id="GO:0016787">
    <property type="term" value="F:hydrolase activity"/>
    <property type="evidence" value="ECO:0007669"/>
    <property type="project" value="UniProtKB-KW"/>
</dbReference>
<organism evidence="4 5">
    <name type="scientific">Sphingomonas oligophenolica</name>
    <dbReference type="NCBI Taxonomy" id="301154"/>
    <lineage>
        <taxon>Bacteria</taxon>
        <taxon>Pseudomonadati</taxon>
        <taxon>Pseudomonadota</taxon>
        <taxon>Alphaproteobacteria</taxon>
        <taxon>Sphingomonadales</taxon>
        <taxon>Sphingomonadaceae</taxon>
        <taxon>Sphingomonas</taxon>
    </lineage>
</organism>
<accession>A0ABU9Y3N6</accession>
<dbReference type="Pfam" id="PF01551">
    <property type="entry name" value="Peptidase_M23"/>
    <property type="match status" value="1"/>
</dbReference>
<dbReference type="InterPro" id="IPR016047">
    <property type="entry name" value="M23ase_b-sheet_dom"/>
</dbReference>
<dbReference type="SUPFAM" id="SSF51261">
    <property type="entry name" value="Duplicated hybrid motif"/>
    <property type="match status" value="1"/>
</dbReference>
<dbReference type="PANTHER" id="PTHR21666">
    <property type="entry name" value="PEPTIDASE-RELATED"/>
    <property type="match status" value="1"/>
</dbReference>
<comment type="caution">
    <text evidence="4">The sequence shown here is derived from an EMBL/GenBank/DDBJ whole genome shotgun (WGS) entry which is preliminary data.</text>
</comment>
<dbReference type="CDD" id="cd12797">
    <property type="entry name" value="M23_peptidase"/>
    <property type="match status" value="1"/>
</dbReference>
<sequence length="212" mass="22228">MIVLRRLGYAFLTVICLIAGAYVALVLFGRTLPDAPQSGTGPGRVTTMTSTTTTSSSHRLGGAGGPLLAVPVAGVARSSISDSWGDPRENGLRSHHGTDIMAPGGTPVSAAAPGTVEKLWNSAAGGTTIYIRSPNRDWTYYYAHLSGYAPGLHEGQVVKTGDLLGFVGDTGDAGAGNFHLHFGLTRTTPDQHWYQGEDVDPYPYLAGKPSSR</sequence>
<keyword evidence="2" id="KW-0472">Membrane</keyword>
<evidence type="ECO:0000259" key="3">
    <source>
        <dbReference type="Pfam" id="PF01551"/>
    </source>
</evidence>
<evidence type="ECO:0000313" key="5">
    <source>
        <dbReference type="Proteomes" id="UP001419910"/>
    </source>
</evidence>
<feature type="compositionally biased region" description="Low complexity" evidence="1">
    <location>
        <begin position="46"/>
        <end position="57"/>
    </location>
</feature>
<dbReference type="InterPro" id="IPR050570">
    <property type="entry name" value="Cell_wall_metabolism_enzyme"/>
</dbReference>
<keyword evidence="2" id="KW-1133">Transmembrane helix</keyword>
<dbReference type="InterPro" id="IPR011055">
    <property type="entry name" value="Dup_hybrid_motif"/>
</dbReference>
<dbReference type="EMBL" id="JBDIME010000009">
    <property type="protein sequence ID" value="MEN2790408.1"/>
    <property type="molecule type" value="Genomic_DNA"/>
</dbReference>
<dbReference type="Proteomes" id="UP001419910">
    <property type="component" value="Unassembled WGS sequence"/>
</dbReference>
<keyword evidence="5" id="KW-1185">Reference proteome</keyword>